<protein>
    <recommendedName>
        <fullName evidence="6">Carboxylic ester hydrolase</fullName>
        <ecNumber evidence="6">3.1.1.-</ecNumber>
    </recommendedName>
</protein>
<evidence type="ECO:0000256" key="1">
    <source>
        <dbReference type="ARBA" id="ARBA00005964"/>
    </source>
</evidence>
<reference evidence="8" key="1">
    <citation type="submission" date="2021-12" db="EMBL/GenBank/DDBJ databases">
        <authorList>
            <person name="Martin H S."/>
        </authorList>
    </citation>
    <scope>NUCLEOTIDE SEQUENCE</scope>
</reference>
<sequence>MKYVILLSLILGNFVRDRTPVVKVKEGYLRGMVSEDGKIYQYFGIPYGMVTKENRFQAPLPPPKWNGIFEAINENIRCPQKMIGPVVMGHENCLKLNVYTPGRTIEKSLPVMVFIHGGCFLEGTGSSFIYGPDFIVQQDVIFVGINYRLNIEGFLCLGIKEAPGNAGLKDQIAALKWIRDNIAAFGGNPNNVTLFGESAGAVSISYLILSPAAKGLFHRAILQSGATIAPWAIQHDPIKTASDIAKTFGYLGNNPHQIYEVLSNKSIPDLISAIKYTKNRMFTTAQPLFSPCVEKHIPGIEPLITKYPTETIKSGNYTKVPIIIGYNNKEGIYFASKTHGNSIKKVDAEVDPRDLFQNDLQFPNEEIENATMTTIMNRYFSLNKDDAIMDLVDLISDLHIKYPTAIESNLYTMTSDQPIYFYLFKYDGYINMPKIISGFINKPGASHADELMYLFKPHTFPLPTRYFELEMIKRMVTLWTNFAKYSDPTPKTNKLIPIRWRPSRSSNPIGLVIDRRLTTAPMWDTATIQFWNNTYTKYRRKDYGFTNDSFSLV</sequence>
<keyword evidence="6" id="KW-0732">Signal</keyword>
<keyword evidence="3 6" id="KW-0378">Hydrolase</keyword>
<evidence type="ECO:0000256" key="4">
    <source>
        <dbReference type="ARBA" id="ARBA00023157"/>
    </source>
</evidence>
<dbReference type="InterPro" id="IPR002018">
    <property type="entry name" value="CarbesteraseB"/>
</dbReference>
<organism evidence="8 9">
    <name type="scientific">Brenthis ino</name>
    <name type="common">lesser marbled fritillary</name>
    <dbReference type="NCBI Taxonomy" id="405034"/>
    <lineage>
        <taxon>Eukaryota</taxon>
        <taxon>Metazoa</taxon>
        <taxon>Ecdysozoa</taxon>
        <taxon>Arthropoda</taxon>
        <taxon>Hexapoda</taxon>
        <taxon>Insecta</taxon>
        <taxon>Pterygota</taxon>
        <taxon>Neoptera</taxon>
        <taxon>Endopterygota</taxon>
        <taxon>Lepidoptera</taxon>
        <taxon>Glossata</taxon>
        <taxon>Ditrysia</taxon>
        <taxon>Papilionoidea</taxon>
        <taxon>Nymphalidae</taxon>
        <taxon>Heliconiinae</taxon>
        <taxon>Argynnini</taxon>
        <taxon>Brenthis</taxon>
    </lineage>
</organism>
<dbReference type="PROSITE" id="PS00122">
    <property type="entry name" value="CARBOXYLESTERASE_B_1"/>
    <property type="match status" value="1"/>
</dbReference>
<keyword evidence="9" id="KW-1185">Reference proteome</keyword>
<feature type="non-terminal residue" evidence="8">
    <location>
        <position position="553"/>
    </location>
</feature>
<feature type="chain" id="PRO_5035487485" description="Carboxylic ester hydrolase" evidence="6">
    <location>
        <begin position="18"/>
        <end position="553"/>
    </location>
</feature>
<dbReference type="InterPro" id="IPR019826">
    <property type="entry name" value="Carboxylesterase_B_AS"/>
</dbReference>
<dbReference type="SUPFAM" id="SSF53474">
    <property type="entry name" value="alpha/beta-Hydrolases"/>
    <property type="match status" value="1"/>
</dbReference>
<dbReference type="Pfam" id="PF00135">
    <property type="entry name" value="COesterase"/>
    <property type="match status" value="1"/>
</dbReference>
<dbReference type="EC" id="3.1.1.-" evidence="6"/>
<evidence type="ECO:0000313" key="8">
    <source>
        <dbReference type="EMBL" id="CAH0713056.1"/>
    </source>
</evidence>
<proteinExistence type="inferred from homology"/>
<dbReference type="AlphaFoldDB" id="A0A8J9Y482"/>
<dbReference type="PANTHER" id="PTHR43142:SF1">
    <property type="entry name" value="CARBOXYLIC ESTER HYDROLASE"/>
    <property type="match status" value="1"/>
</dbReference>
<name>A0A8J9Y482_9NEOP</name>
<evidence type="ECO:0000256" key="3">
    <source>
        <dbReference type="ARBA" id="ARBA00022801"/>
    </source>
</evidence>
<evidence type="ECO:0000256" key="2">
    <source>
        <dbReference type="ARBA" id="ARBA00022487"/>
    </source>
</evidence>
<dbReference type="EMBL" id="OV170221">
    <property type="protein sequence ID" value="CAH0713056.1"/>
    <property type="molecule type" value="Genomic_DNA"/>
</dbReference>
<evidence type="ECO:0000256" key="5">
    <source>
        <dbReference type="ARBA" id="ARBA00023180"/>
    </source>
</evidence>
<dbReference type="OrthoDB" id="19653at2759"/>
<feature type="domain" description="Carboxylesterase type B" evidence="7">
    <location>
        <begin position="19"/>
        <end position="521"/>
    </location>
</feature>
<dbReference type="Proteomes" id="UP000838878">
    <property type="component" value="Chromosome 1"/>
</dbReference>
<feature type="signal peptide" evidence="6">
    <location>
        <begin position="1"/>
        <end position="17"/>
    </location>
</feature>
<dbReference type="GO" id="GO:0052689">
    <property type="term" value="F:carboxylic ester hydrolase activity"/>
    <property type="evidence" value="ECO:0007669"/>
    <property type="project" value="UniProtKB-KW"/>
</dbReference>
<dbReference type="Gene3D" id="3.40.50.1820">
    <property type="entry name" value="alpha/beta hydrolase"/>
    <property type="match status" value="1"/>
</dbReference>
<keyword evidence="2" id="KW-0719">Serine esterase</keyword>
<comment type="similarity">
    <text evidence="1 6">Belongs to the type-B carboxylesterase/lipase family.</text>
</comment>
<keyword evidence="5" id="KW-0325">Glycoprotein</keyword>
<dbReference type="PANTHER" id="PTHR43142">
    <property type="entry name" value="CARBOXYLIC ESTER HYDROLASE"/>
    <property type="match status" value="1"/>
</dbReference>
<gene>
    <name evidence="8" type="ORF">BINO364_LOCUS254</name>
</gene>
<accession>A0A8J9Y482</accession>
<evidence type="ECO:0000259" key="7">
    <source>
        <dbReference type="Pfam" id="PF00135"/>
    </source>
</evidence>
<evidence type="ECO:0000313" key="9">
    <source>
        <dbReference type="Proteomes" id="UP000838878"/>
    </source>
</evidence>
<keyword evidence="4" id="KW-1015">Disulfide bond</keyword>
<evidence type="ECO:0000256" key="6">
    <source>
        <dbReference type="RuleBase" id="RU361235"/>
    </source>
</evidence>
<dbReference type="InterPro" id="IPR029058">
    <property type="entry name" value="AB_hydrolase_fold"/>
</dbReference>